<dbReference type="Pfam" id="PF00012">
    <property type="entry name" value="HSP70"/>
    <property type="match status" value="1"/>
</dbReference>
<feature type="region of interest" description="Disordered" evidence="7">
    <location>
        <begin position="578"/>
        <end position="610"/>
    </location>
</feature>
<evidence type="ECO:0000256" key="7">
    <source>
        <dbReference type="SAM" id="MobiDB-lite"/>
    </source>
</evidence>
<dbReference type="Gene3D" id="2.60.34.10">
    <property type="entry name" value="Substrate Binding Domain Of DNAk, Chain A, domain 1"/>
    <property type="match status" value="1"/>
</dbReference>
<name>A0AAW1QZ77_9CHLO</name>
<feature type="compositionally biased region" description="Gly residues" evidence="7">
    <location>
        <begin position="582"/>
        <end position="591"/>
    </location>
</feature>
<keyword evidence="10" id="KW-1185">Reference proteome</keyword>
<dbReference type="GO" id="GO:0005788">
    <property type="term" value="C:endoplasmic reticulum lumen"/>
    <property type="evidence" value="ECO:0007669"/>
    <property type="project" value="UniProtKB-SubCell"/>
</dbReference>
<dbReference type="PANTHER" id="PTHR45639">
    <property type="entry name" value="HSC70CB, ISOFORM G-RELATED"/>
    <property type="match status" value="1"/>
</dbReference>
<gene>
    <name evidence="9" type="ORF">WJX81_008378</name>
</gene>
<dbReference type="InterPro" id="IPR043129">
    <property type="entry name" value="ATPase_NBD"/>
</dbReference>
<dbReference type="InterPro" id="IPR013126">
    <property type="entry name" value="Hsp_70_fam"/>
</dbReference>
<evidence type="ECO:0000256" key="5">
    <source>
        <dbReference type="ARBA" id="ARBA00022840"/>
    </source>
</evidence>
<dbReference type="AlphaFoldDB" id="A0AAW1QZ77"/>
<reference evidence="9 10" key="1">
    <citation type="journal article" date="2024" name="Nat. Commun.">
        <title>Phylogenomics reveals the evolutionary origins of lichenization in chlorophyte algae.</title>
        <authorList>
            <person name="Puginier C."/>
            <person name="Libourel C."/>
            <person name="Otte J."/>
            <person name="Skaloud P."/>
            <person name="Haon M."/>
            <person name="Grisel S."/>
            <person name="Petersen M."/>
            <person name="Berrin J.G."/>
            <person name="Delaux P.M."/>
            <person name="Dal Grande F."/>
            <person name="Keller J."/>
        </authorList>
    </citation>
    <scope>NUCLEOTIDE SEQUENCE [LARGE SCALE GENOMIC DNA]</scope>
    <source>
        <strain evidence="9 10">SAG 245.80</strain>
    </source>
</reference>
<evidence type="ECO:0000313" key="10">
    <source>
        <dbReference type="Proteomes" id="UP001445335"/>
    </source>
</evidence>
<evidence type="ECO:0000256" key="4">
    <source>
        <dbReference type="ARBA" id="ARBA00022824"/>
    </source>
</evidence>
<evidence type="ECO:0000256" key="2">
    <source>
        <dbReference type="ARBA" id="ARBA00022729"/>
    </source>
</evidence>
<dbReference type="GO" id="GO:0005524">
    <property type="term" value="F:ATP binding"/>
    <property type="evidence" value="ECO:0007669"/>
    <property type="project" value="UniProtKB-KW"/>
</dbReference>
<feature type="region of interest" description="Disordered" evidence="7">
    <location>
        <begin position="807"/>
        <end position="868"/>
    </location>
</feature>
<dbReference type="InterPro" id="IPR018181">
    <property type="entry name" value="Heat_shock_70_CS"/>
</dbReference>
<protein>
    <submittedName>
        <fullName evidence="9">Uncharacterized protein</fullName>
    </submittedName>
</protein>
<evidence type="ECO:0000256" key="3">
    <source>
        <dbReference type="ARBA" id="ARBA00022741"/>
    </source>
</evidence>
<comment type="subcellular location">
    <subcellularLocation>
        <location evidence="1">Endoplasmic reticulum lumen</location>
    </subcellularLocation>
</comment>
<evidence type="ECO:0000256" key="1">
    <source>
        <dbReference type="ARBA" id="ARBA00004319"/>
    </source>
</evidence>
<dbReference type="Gene3D" id="3.30.30.30">
    <property type="match status" value="1"/>
</dbReference>
<dbReference type="Gene3D" id="1.20.1270.10">
    <property type="match status" value="1"/>
</dbReference>
<evidence type="ECO:0000256" key="8">
    <source>
        <dbReference type="SAM" id="SignalP"/>
    </source>
</evidence>
<feature type="signal peptide" evidence="8">
    <location>
        <begin position="1"/>
        <end position="31"/>
    </location>
</feature>
<proteinExistence type="predicted"/>
<dbReference type="GO" id="GO:0030968">
    <property type="term" value="P:endoplasmic reticulum unfolded protein response"/>
    <property type="evidence" value="ECO:0007669"/>
    <property type="project" value="TreeGrafter"/>
</dbReference>
<dbReference type="PANTHER" id="PTHR45639:SF3">
    <property type="entry name" value="HYPOXIA UP-REGULATED PROTEIN 1"/>
    <property type="match status" value="1"/>
</dbReference>
<sequence>MIRLRGRCTVPRMPWLWQALLALAALQLAAAGPLMAIDFGGEFIKVSVVKPGRTPISIVPNEMSKRRTTAAVAFVNGDRLLGEEAAALAVRYPDRVYARTRDLLGKRADSPDVAALLQRARLPYALVPDAERGTVAVKSPDGTMYTAEELVASVIHYARRITEAASEGAPVLDCVIAIPAFFGPAQRQALIDSAQLAGVNVLALINSHAAAALQYGIERDFTNRSEWVILYDMGAASTEAALVRFSSFSIKEYGKAKTYSQFEVVDVAWDDALGAEVLDQALLEHFAAAFAEKHGHNPLASPKALAKLRRQVKRTKEILSANSEAPFSVEELMDGIDFRASITRDAFEALAGGFFARAAAPVAALLARNGLAPGDLAAVELLGGGSRVPRVQAELQAALGGRALDKHLDADEAVVLGAGLFAANLSTTFRLRKFGMADGATYPVHYQLEAPAGADASDPAYRPKALLPFMKRLPARRVVHLPEGAADPVTFRLALDATERSLPPGTDAPELAEYTLSGIGKALAAHAEPGKVSVHFRADSSGLIALEKAEAVFETTEEYSVQAPVVEAEGAKVDGGAAAAAGGEGAAGKGGEAAKEAESAPAGNDTQAAPKFQIVKKTRAKTVREPLAVGGPGLRMPGLSPAQLKVSRGRLEALEKHDAGKREAAAAKNDLEAYIIAMRGALESGDALAQVTTEKQRITFLASLAADEDWLYSDEGEAAQAPAFRKRMAALRAARTAAGVMWPTQKPWINATDIEALQAQLVAYEAWLDGEEKKQAKLAPTAPPTLFSADIMARLAEPRRLYARLKATKKPKPPPAPPANATADGTANATAGAAQGAESAGAGGGAGPQAAEGTADASGGPELPEGLRDIFANGGMKLVGKDGVERTFGDLDALAAEAQRQKAEREAREAAKDEL</sequence>
<evidence type="ECO:0000256" key="6">
    <source>
        <dbReference type="ARBA" id="ARBA00023186"/>
    </source>
</evidence>
<dbReference type="Gene3D" id="3.30.420.40">
    <property type="match status" value="2"/>
</dbReference>
<keyword evidence="4" id="KW-0256">Endoplasmic reticulum</keyword>
<dbReference type="Proteomes" id="UP001445335">
    <property type="component" value="Unassembled WGS sequence"/>
</dbReference>
<dbReference type="PRINTS" id="PR00301">
    <property type="entry name" value="HEATSHOCK70"/>
</dbReference>
<keyword evidence="3" id="KW-0547">Nucleotide-binding</keyword>
<feature type="compositionally biased region" description="Low complexity" evidence="7">
    <location>
        <begin position="819"/>
        <end position="840"/>
    </location>
</feature>
<dbReference type="GO" id="GO:0140662">
    <property type="term" value="F:ATP-dependent protein folding chaperone"/>
    <property type="evidence" value="ECO:0007669"/>
    <property type="project" value="InterPro"/>
</dbReference>
<dbReference type="EMBL" id="JALJOU010000064">
    <property type="protein sequence ID" value="KAK9826508.1"/>
    <property type="molecule type" value="Genomic_DNA"/>
</dbReference>
<accession>A0AAW1QZ77</accession>
<organism evidence="9 10">
    <name type="scientific">Elliptochloris bilobata</name>
    <dbReference type="NCBI Taxonomy" id="381761"/>
    <lineage>
        <taxon>Eukaryota</taxon>
        <taxon>Viridiplantae</taxon>
        <taxon>Chlorophyta</taxon>
        <taxon>core chlorophytes</taxon>
        <taxon>Trebouxiophyceae</taxon>
        <taxon>Trebouxiophyceae incertae sedis</taxon>
        <taxon>Elliptochloris clade</taxon>
        <taxon>Elliptochloris</taxon>
    </lineage>
</organism>
<feature type="chain" id="PRO_5043799933" evidence="8">
    <location>
        <begin position="32"/>
        <end position="915"/>
    </location>
</feature>
<dbReference type="InterPro" id="IPR029048">
    <property type="entry name" value="HSP70_C_sf"/>
</dbReference>
<keyword evidence="2 8" id="KW-0732">Signal</keyword>
<dbReference type="InterPro" id="IPR029047">
    <property type="entry name" value="HSP70_peptide-bd_sf"/>
</dbReference>
<dbReference type="FunFam" id="3.90.640.10:FF:000004">
    <property type="entry name" value="Heat shock 70 kDa protein 4"/>
    <property type="match status" value="1"/>
</dbReference>
<comment type="caution">
    <text evidence="9">The sequence shown here is derived from an EMBL/GenBank/DDBJ whole genome shotgun (WGS) entry which is preliminary data.</text>
</comment>
<evidence type="ECO:0000313" key="9">
    <source>
        <dbReference type="EMBL" id="KAK9826508.1"/>
    </source>
</evidence>
<dbReference type="SUPFAM" id="SSF100934">
    <property type="entry name" value="Heat shock protein 70kD (HSP70), C-terminal subdomain"/>
    <property type="match status" value="1"/>
</dbReference>
<keyword evidence="5" id="KW-0067">ATP-binding</keyword>
<dbReference type="SUPFAM" id="SSF53067">
    <property type="entry name" value="Actin-like ATPase domain"/>
    <property type="match status" value="2"/>
</dbReference>
<dbReference type="Gene3D" id="3.90.640.10">
    <property type="entry name" value="Actin, Chain A, domain 4"/>
    <property type="match status" value="1"/>
</dbReference>
<dbReference type="GO" id="GO:0034663">
    <property type="term" value="C:endoplasmic reticulum chaperone complex"/>
    <property type="evidence" value="ECO:0007669"/>
    <property type="project" value="TreeGrafter"/>
</dbReference>
<dbReference type="CDD" id="cd10230">
    <property type="entry name" value="ASKHA_NBD_HSP70_HYOU1"/>
    <property type="match status" value="1"/>
</dbReference>
<dbReference type="PROSITE" id="PS01036">
    <property type="entry name" value="HSP70_3"/>
    <property type="match status" value="1"/>
</dbReference>
<keyword evidence="6" id="KW-0143">Chaperone</keyword>